<dbReference type="AlphaFoldDB" id="A0A9P0JJL7"/>
<evidence type="ECO:0000256" key="1">
    <source>
        <dbReference type="SAM" id="MobiDB-lite"/>
    </source>
</evidence>
<dbReference type="EMBL" id="CAKOFQ010006661">
    <property type="protein sequence ID" value="CAH1955582.1"/>
    <property type="molecule type" value="Genomic_DNA"/>
</dbReference>
<feature type="region of interest" description="Disordered" evidence="1">
    <location>
        <begin position="16"/>
        <end position="83"/>
    </location>
</feature>
<evidence type="ECO:0000313" key="3">
    <source>
        <dbReference type="Proteomes" id="UP001152888"/>
    </source>
</evidence>
<keyword evidence="3" id="KW-1185">Reference proteome</keyword>
<dbReference type="Proteomes" id="UP001152888">
    <property type="component" value="Unassembled WGS sequence"/>
</dbReference>
<feature type="compositionally biased region" description="Polar residues" evidence="1">
    <location>
        <begin position="67"/>
        <end position="83"/>
    </location>
</feature>
<feature type="compositionally biased region" description="Acidic residues" evidence="1">
    <location>
        <begin position="45"/>
        <end position="54"/>
    </location>
</feature>
<reference evidence="2" key="1">
    <citation type="submission" date="2022-03" db="EMBL/GenBank/DDBJ databases">
        <authorList>
            <person name="Sayadi A."/>
        </authorList>
    </citation>
    <scope>NUCLEOTIDE SEQUENCE</scope>
</reference>
<gene>
    <name evidence="2" type="ORF">ACAOBT_LOCUS1118</name>
</gene>
<organism evidence="2 3">
    <name type="scientific">Acanthoscelides obtectus</name>
    <name type="common">Bean weevil</name>
    <name type="synonym">Bruchus obtectus</name>
    <dbReference type="NCBI Taxonomy" id="200917"/>
    <lineage>
        <taxon>Eukaryota</taxon>
        <taxon>Metazoa</taxon>
        <taxon>Ecdysozoa</taxon>
        <taxon>Arthropoda</taxon>
        <taxon>Hexapoda</taxon>
        <taxon>Insecta</taxon>
        <taxon>Pterygota</taxon>
        <taxon>Neoptera</taxon>
        <taxon>Endopterygota</taxon>
        <taxon>Coleoptera</taxon>
        <taxon>Polyphaga</taxon>
        <taxon>Cucujiformia</taxon>
        <taxon>Chrysomeloidea</taxon>
        <taxon>Chrysomelidae</taxon>
        <taxon>Bruchinae</taxon>
        <taxon>Bruchini</taxon>
        <taxon>Acanthoscelides</taxon>
    </lineage>
</organism>
<comment type="caution">
    <text evidence="2">The sequence shown here is derived from an EMBL/GenBank/DDBJ whole genome shotgun (WGS) entry which is preliminary data.</text>
</comment>
<proteinExistence type="predicted"/>
<accession>A0A9P0JJL7</accession>
<sequence length="126" mass="13689">MSNRPLTQKELEELVNTIWDSDSDESFIEPFPGSDSDSHQPSDSSETDSDDDIGDLSRASKRKQRLQIPSCNGASTSRAPESVTQTVSAYGEGWRPIARIYKAIPTYTQSSGIKPEVAALLANASP</sequence>
<name>A0A9P0JJL7_ACAOB</name>
<protein>
    <submittedName>
        <fullName evidence="2">Uncharacterized protein</fullName>
    </submittedName>
</protein>
<evidence type="ECO:0000313" key="2">
    <source>
        <dbReference type="EMBL" id="CAH1955582.1"/>
    </source>
</evidence>